<keyword evidence="4" id="KW-1185">Reference proteome</keyword>
<dbReference type="PANTHER" id="PTHR40593">
    <property type="entry name" value="PENICILLIN-BINDING PROTEIN ACTIVATOR LPOB"/>
    <property type="match status" value="1"/>
</dbReference>
<sequence>MGIQNKFRRALLLVLMTLLSALSACVSSPSSDTGVQRVAADEVYDLTGKWNDIDSQLIADKMIESVLSAGWLGKWSKSELPIVIVGNVRNNTSEHIDTRLFVKDLEAELINSGQITLVASSLERLQIRDEREDQQSNASEITMKRIAQETGADFMLIGSIDYNVEETGATKVIYYLVSMELIDVESNVKAWVDTEPIKKVINKSVQSRSSQAPPQSDRRNGRGSNPRPERHSSDW</sequence>
<feature type="chain" id="PRO_5045229833" evidence="2">
    <location>
        <begin position="27"/>
        <end position="235"/>
    </location>
</feature>
<feature type="compositionally biased region" description="Polar residues" evidence="1">
    <location>
        <begin position="203"/>
        <end position="214"/>
    </location>
</feature>
<protein>
    <submittedName>
        <fullName evidence="3">Penicillin-binding protein activator LpoB</fullName>
    </submittedName>
</protein>
<accession>A0ABY8MDY5</accession>
<evidence type="ECO:0000313" key="4">
    <source>
        <dbReference type="Proteomes" id="UP001228690"/>
    </source>
</evidence>
<feature type="signal peptide" evidence="2">
    <location>
        <begin position="1"/>
        <end position="26"/>
    </location>
</feature>
<dbReference type="EMBL" id="CP123443">
    <property type="protein sequence ID" value="WGK68162.1"/>
    <property type="molecule type" value="Genomic_DNA"/>
</dbReference>
<feature type="region of interest" description="Disordered" evidence="1">
    <location>
        <begin position="202"/>
        <end position="235"/>
    </location>
</feature>
<proteinExistence type="predicted"/>
<dbReference type="Gene3D" id="3.40.50.10610">
    <property type="entry name" value="ABC-type transport auxiliary lipoprotein component"/>
    <property type="match status" value="1"/>
</dbReference>
<dbReference type="InterPro" id="IPR014094">
    <property type="entry name" value="LpoB"/>
</dbReference>
<name>A0ABY8MDY5_9SPIO</name>
<evidence type="ECO:0000256" key="1">
    <source>
        <dbReference type="SAM" id="MobiDB-lite"/>
    </source>
</evidence>
<gene>
    <name evidence="3" type="ORF">P0082_06665</name>
</gene>
<dbReference type="PANTHER" id="PTHR40593:SF1">
    <property type="entry name" value="PENICILLIN-BINDING PROTEIN ACTIVATOR LPOB"/>
    <property type="match status" value="1"/>
</dbReference>
<evidence type="ECO:0000256" key="2">
    <source>
        <dbReference type="SAM" id="SignalP"/>
    </source>
</evidence>
<reference evidence="3 4" key="1">
    <citation type="submission" date="2023-04" db="EMBL/GenBank/DDBJ databases">
        <title>Spirochaete genome identified in red abalone sample constitutes a novel genus.</title>
        <authorList>
            <person name="Sharma S.P."/>
            <person name="Purcell C.M."/>
            <person name="Hyde J.R."/>
            <person name="Severin A.J."/>
        </authorList>
    </citation>
    <scope>NUCLEOTIDE SEQUENCE [LARGE SCALE GENOMIC DNA]</scope>
    <source>
        <strain evidence="3 4">SP-2023</strain>
    </source>
</reference>
<dbReference type="Proteomes" id="UP001228690">
    <property type="component" value="Chromosome"/>
</dbReference>
<evidence type="ECO:0000313" key="3">
    <source>
        <dbReference type="EMBL" id="WGK68162.1"/>
    </source>
</evidence>
<organism evidence="3 4">
    <name type="scientific">Candidatus Haliotispira prima</name>
    <dbReference type="NCBI Taxonomy" id="3034016"/>
    <lineage>
        <taxon>Bacteria</taxon>
        <taxon>Pseudomonadati</taxon>
        <taxon>Spirochaetota</taxon>
        <taxon>Spirochaetia</taxon>
        <taxon>Spirochaetales</taxon>
        <taxon>Spirochaetaceae</taxon>
        <taxon>Candidatus Haliotispira</taxon>
    </lineage>
</organism>
<dbReference type="RefSeq" id="WP_326926331.1">
    <property type="nucleotide sequence ID" value="NZ_CP123443.1"/>
</dbReference>
<keyword evidence="2" id="KW-0732">Signal</keyword>
<dbReference type="Pfam" id="PF13036">
    <property type="entry name" value="LpoB"/>
    <property type="match status" value="1"/>
</dbReference>